<dbReference type="EC" id="1.3.99.-" evidence="14 15"/>
<evidence type="ECO:0000256" key="8">
    <source>
        <dbReference type="ARBA" id="ARBA00022723"/>
    </source>
</evidence>
<dbReference type="GO" id="GO:0070818">
    <property type="term" value="F:protoporphyrinogen oxidase activity"/>
    <property type="evidence" value="ECO:0007669"/>
    <property type="project" value="UniProtKB-UniRule"/>
</dbReference>
<evidence type="ECO:0000313" key="19">
    <source>
        <dbReference type="Proteomes" id="UP000674425"/>
    </source>
</evidence>
<comment type="subunit">
    <text evidence="14">Homodimer.</text>
</comment>
<evidence type="ECO:0000256" key="9">
    <source>
        <dbReference type="ARBA" id="ARBA00022989"/>
    </source>
</evidence>
<dbReference type="UniPathway" id="UPA00251">
    <property type="reaction ID" value="UER00324"/>
</dbReference>
<dbReference type="GO" id="GO:0006782">
    <property type="term" value="P:protoporphyrinogen IX biosynthetic process"/>
    <property type="evidence" value="ECO:0007669"/>
    <property type="project" value="UniProtKB-UniRule"/>
</dbReference>
<comment type="catalytic activity">
    <reaction evidence="13 14 15">
        <text>protoporphyrinogen IX + 3 A = protoporphyrin IX + 3 AH2</text>
        <dbReference type="Rhea" id="RHEA:62000"/>
        <dbReference type="ChEBI" id="CHEBI:13193"/>
        <dbReference type="ChEBI" id="CHEBI:17499"/>
        <dbReference type="ChEBI" id="CHEBI:57306"/>
        <dbReference type="ChEBI" id="CHEBI:57307"/>
    </reaction>
</comment>
<evidence type="ECO:0000256" key="10">
    <source>
        <dbReference type="ARBA" id="ARBA00023002"/>
    </source>
</evidence>
<keyword evidence="7 14" id="KW-0812">Transmembrane</keyword>
<keyword evidence="5 14" id="KW-1003">Cell membrane</keyword>
<evidence type="ECO:0000313" key="16">
    <source>
        <dbReference type="EMBL" id="CAE6827962.1"/>
    </source>
</evidence>
<dbReference type="EMBL" id="CAJNAU010000081">
    <property type="protein sequence ID" value="CAE6827962.1"/>
    <property type="molecule type" value="Genomic_DNA"/>
</dbReference>
<keyword evidence="19" id="KW-1185">Reference proteome</keyword>
<dbReference type="Proteomes" id="UP000198844">
    <property type="component" value="Unassembled WGS sequence"/>
</dbReference>
<evidence type="ECO:0000256" key="2">
    <source>
        <dbReference type="ARBA" id="ARBA00005073"/>
    </source>
</evidence>
<dbReference type="EMBL" id="FPBH01000010">
    <property type="protein sequence ID" value="SFU11347.1"/>
    <property type="molecule type" value="Genomic_DNA"/>
</dbReference>
<evidence type="ECO:0000256" key="13">
    <source>
        <dbReference type="ARBA" id="ARBA00048390"/>
    </source>
</evidence>
<comment type="similarity">
    <text evidence="3 14 15">Belongs to the HemJ family.</text>
</comment>
<dbReference type="RefSeq" id="WP_054034510.1">
    <property type="nucleotide sequence ID" value="NZ_CAJNAU010000081.1"/>
</dbReference>
<dbReference type="PANTHER" id="PTHR40255:SF1">
    <property type="entry name" value="PROTOPORPHYRINOGEN IX OXIDASE"/>
    <property type="match status" value="1"/>
</dbReference>
<dbReference type="GO" id="GO:0046872">
    <property type="term" value="F:metal ion binding"/>
    <property type="evidence" value="ECO:0007669"/>
    <property type="project" value="UniProtKB-UniRule"/>
</dbReference>
<dbReference type="PANTHER" id="PTHR40255">
    <property type="entry name" value="UPF0093 MEMBRANE PROTEIN SLR1790"/>
    <property type="match status" value="1"/>
</dbReference>
<evidence type="ECO:0000256" key="3">
    <source>
        <dbReference type="ARBA" id="ARBA00006501"/>
    </source>
</evidence>
<feature type="binding site" description="axial binding residue" evidence="14">
    <location>
        <position position="82"/>
    </location>
    <ligand>
        <name>heme</name>
        <dbReference type="ChEBI" id="CHEBI:30413"/>
    </ligand>
    <ligandPart>
        <name>Fe</name>
        <dbReference type="ChEBI" id="CHEBI:18248"/>
    </ligandPart>
</feature>
<evidence type="ECO:0000256" key="6">
    <source>
        <dbReference type="ARBA" id="ARBA00022617"/>
    </source>
</evidence>
<keyword evidence="11 14" id="KW-0408">Iron</keyword>
<evidence type="ECO:0000256" key="15">
    <source>
        <dbReference type="PIRNR" id="PIRNR004638"/>
    </source>
</evidence>
<proteinExistence type="inferred from homology"/>
<evidence type="ECO:0000313" key="17">
    <source>
        <dbReference type="EMBL" id="SFU11347.1"/>
    </source>
</evidence>
<evidence type="ECO:0000313" key="18">
    <source>
        <dbReference type="Proteomes" id="UP000198844"/>
    </source>
</evidence>
<comment type="subcellular location">
    <subcellularLocation>
        <location evidence="1 14">Cell membrane</location>
        <topology evidence="1 14">Multi-pass membrane protein</topology>
    </subcellularLocation>
</comment>
<dbReference type="OrthoDB" id="9800824at2"/>
<organism evidence="17 18">
    <name type="scientific">Paraburkholderia aspalathi</name>
    <dbReference type="NCBI Taxonomy" id="1324617"/>
    <lineage>
        <taxon>Bacteria</taxon>
        <taxon>Pseudomonadati</taxon>
        <taxon>Pseudomonadota</taxon>
        <taxon>Betaproteobacteria</taxon>
        <taxon>Burkholderiales</taxon>
        <taxon>Burkholderiaceae</taxon>
        <taxon>Paraburkholderia</taxon>
    </lineage>
</organism>
<name>A0A1I7DI73_9BURK</name>
<evidence type="ECO:0000256" key="4">
    <source>
        <dbReference type="ARBA" id="ARBA00017504"/>
    </source>
</evidence>
<dbReference type="InterPro" id="IPR005265">
    <property type="entry name" value="HemJ-like"/>
</dbReference>
<dbReference type="HAMAP" id="MF_02239">
    <property type="entry name" value="HemJ"/>
    <property type="match status" value="1"/>
</dbReference>
<keyword evidence="9 14" id="KW-1133">Transmembrane helix</keyword>
<dbReference type="Pfam" id="PF03653">
    <property type="entry name" value="UPF0093"/>
    <property type="match status" value="1"/>
</dbReference>
<evidence type="ECO:0000256" key="7">
    <source>
        <dbReference type="ARBA" id="ARBA00022692"/>
    </source>
</evidence>
<comment type="cofactor">
    <cofactor evidence="14 15">
        <name>heme b</name>
        <dbReference type="ChEBI" id="CHEBI:60344"/>
    </cofactor>
    <text evidence="14 15">Binds 1 heme b (iron(II)-protoporphyrin IX) group per subunit.</text>
</comment>
<dbReference type="PIRSF" id="PIRSF004638">
    <property type="entry name" value="UCP004638"/>
    <property type="match status" value="1"/>
</dbReference>
<gene>
    <name evidence="16" type="ORF">R69658_06158</name>
    <name evidence="17" type="ORF">SAMN05192563_101037</name>
</gene>
<evidence type="ECO:0000256" key="11">
    <source>
        <dbReference type="ARBA" id="ARBA00023004"/>
    </source>
</evidence>
<dbReference type="GeneID" id="77196055"/>
<dbReference type="GO" id="GO:0005886">
    <property type="term" value="C:plasma membrane"/>
    <property type="evidence" value="ECO:0007669"/>
    <property type="project" value="UniProtKB-SubCell"/>
</dbReference>
<keyword evidence="8 14" id="KW-0479">Metal-binding</keyword>
<feature type="transmembrane region" description="Helical" evidence="14">
    <location>
        <begin position="6"/>
        <end position="27"/>
    </location>
</feature>
<feature type="binding site" description="axial binding residue" evidence="14">
    <location>
        <position position="8"/>
    </location>
    <ligand>
        <name>heme</name>
        <dbReference type="ChEBI" id="CHEBI:30413"/>
    </ligand>
    <ligandPart>
        <name>Fe</name>
        <dbReference type="ChEBI" id="CHEBI:18248"/>
    </ligandPart>
</feature>
<feature type="transmembrane region" description="Helical" evidence="14">
    <location>
        <begin position="114"/>
        <end position="135"/>
    </location>
</feature>
<reference evidence="16 19" key="2">
    <citation type="submission" date="2021-02" db="EMBL/GenBank/DDBJ databases">
        <authorList>
            <person name="Vanwijnsberghe S."/>
        </authorList>
    </citation>
    <scope>NUCLEOTIDE SEQUENCE [LARGE SCALE GENOMIC DNA]</scope>
    <source>
        <strain evidence="16 19">R-69658</strain>
    </source>
</reference>
<comment type="function">
    <text evidence="14 15">Catalyzes the oxidation of protoporphyrinogen IX to protoporphyrin IX.</text>
</comment>
<keyword evidence="12 14" id="KW-0472">Membrane</keyword>
<sequence length="138" mass="15742">MLWVKTFHIVLIASWFAGLFYLPRIFVNLAMETEPAATARLLTMARKLFRFMTFIAVPALACGLWLWLAVGIGRGQGWIHAKVGVVVLLIIYHAYCGVLLRTFERGENRRSDKWYRMFNELPVLGMLAAVALVVIKPF</sequence>
<protein>
    <recommendedName>
        <fullName evidence="4 14">Protoporphyrinogen IX oxidase</fullName>
        <shortName evidence="14">PPO</shortName>
        <ecNumber evidence="14 15">1.3.99.-</ecNumber>
    </recommendedName>
</protein>
<comment type="pathway">
    <text evidence="2 14 15">Porphyrin-containing compound metabolism; protoporphyrin-IX biosynthesis; protoporphyrin-IX from protoporphyrinogen-IX: step 1/1.</text>
</comment>
<feature type="transmembrane region" description="Helical" evidence="14">
    <location>
        <begin position="79"/>
        <end position="102"/>
    </location>
</feature>
<dbReference type="AlphaFoldDB" id="A0A1I7DI73"/>
<dbReference type="Proteomes" id="UP000674425">
    <property type="component" value="Unassembled WGS sequence"/>
</dbReference>
<reference evidence="17 18" key="1">
    <citation type="submission" date="2016-10" db="EMBL/GenBank/DDBJ databases">
        <authorList>
            <person name="de Groot N.N."/>
        </authorList>
    </citation>
    <scope>NUCLEOTIDE SEQUENCE [LARGE SCALE GENOMIC DNA]</scope>
    <source>
        <strain evidence="17 18">LMG 27731</strain>
    </source>
</reference>
<evidence type="ECO:0000256" key="1">
    <source>
        <dbReference type="ARBA" id="ARBA00004651"/>
    </source>
</evidence>
<evidence type="ECO:0000256" key="5">
    <source>
        <dbReference type="ARBA" id="ARBA00022475"/>
    </source>
</evidence>
<accession>A0A1I7DI73</accession>
<feature type="transmembrane region" description="Helical" evidence="14">
    <location>
        <begin position="48"/>
        <end position="67"/>
    </location>
</feature>
<evidence type="ECO:0000256" key="14">
    <source>
        <dbReference type="HAMAP-Rule" id="MF_02239"/>
    </source>
</evidence>
<evidence type="ECO:0000256" key="12">
    <source>
        <dbReference type="ARBA" id="ARBA00023136"/>
    </source>
</evidence>
<keyword evidence="6 14" id="KW-0349">Heme</keyword>
<keyword evidence="10 14" id="KW-0560">Oxidoreductase</keyword>